<keyword evidence="3" id="KW-1185">Reference proteome</keyword>
<gene>
    <name evidence="2" type="ORF">QYF61_021634</name>
</gene>
<comment type="caution">
    <text evidence="2">The sequence shown here is derived from an EMBL/GenBank/DDBJ whole genome shotgun (WGS) entry which is preliminary data.</text>
</comment>
<dbReference type="PANTHER" id="PTHR33332">
    <property type="entry name" value="REVERSE TRANSCRIPTASE DOMAIN-CONTAINING PROTEIN"/>
    <property type="match status" value="1"/>
</dbReference>
<name>A0AAN7PKZ4_MYCAM</name>
<evidence type="ECO:0000259" key="1">
    <source>
        <dbReference type="Pfam" id="PF03520"/>
    </source>
</evidence>
<sequence>MKFNKAKCKVLHMGRSNLKHKYRLGREWIESRPEEKDLGVLVDEKLNMTQQGALAAHKANHILGCIRRSVASRLREVILPLYSPLVRPHLEYCIQLWRPPHNKDMDLFERYLKGPYKKAGEGLFTRACGDRTRGNGSELKKGRFRLGIRKKFFTMRVVRHWNRLPREGVDAPSLEVFNARLDGALSNLVVDQILGKGQITADKRSREKNPAENETTDDLSMLGRVVKVEKQFQRLNRVTEHWHRLSRAVVESPSLEIFRRRLDIVLGNWLLVTLLEQRLRGLDQMTSRGPFQPQPLCNSVSSTVSALVHSVILKSSLKHH</sequence>
<dbReference type="PRINTS" id="PR01345">
    <property type="entry name" value="CERVTRCPTASE"/>
</dbReference>
<organism evidence="2 3">
    <name type="scientific">Mycteria americana</name>
    <name type="common">Wood stork</name>
    <dbReference type="NCBI Taxonomy" id="33587"/>
    <lineage>
        <taxon>Eukaryota</taxon>
        <taxon>Metazoa</taxon>
        <taxon>Chordata</taxon>
        <taxon>Craniata</taxon>
        <taxon>Vertebrata</taxon>
        <taxon>Euteleostomi</taxon>
        <taxon>Archelosauria</taxon>
        <taxon>Archosauria</taxon>
        <taxon>Dinosauria</taxon>
        <taxon>Saurischia</taxon>
        <taxon>Theropoda</taxon>
        <taxon>Coelurosauria</taxon>
        <taxon>Aves</taxon>
        <taxon>Neognathae</taxon>
        <taxon>Neoaves</taxon>
        <taxon>Aequornithes</taxon>
        <taxon>Ciconiiformes</taxon>
        <taxon>Ciconiidae</taxon>
        <taxon>Mycteria</taxon>
    </lineage>
</organism>
<dbReference type="Proteomes" id="UP001333110">
    <property type="component" value="Unassembled WGS sequence"/>
</dbReference>
<protein>
    <recommendedName>
        <fullName evidence="1">Potassium channel voltage dependent KCNQ C-terminal domain-containing protein</fullName>
    </recommendedName>
</protein>
<evidence type="ECO:0000313" key="3">
    <source>
        <dbReference type="Proteomes" id="UP001333110"/>
    </source>
</evidence>
<proteinExistence type="predicted"/>
<evidence type="ECO:0000313" key="2">
    <source>
        <dbReference type="EMBL" id="KAK4824946.1"/>
    </source>
</evidence>
<dbReference type="EMBL" id="JAUNZN010000003">
    <property type="protein sequence ID" value="KAK4824946.1"/>
    <property type="molecule type" value="Genomic_DNA"/>
</dbReference>
<dbReference type="AlphaFoldDB" id="A0AAN7PKZ4"/>
<dbReference type="InterPro" id="IPR013821">
    <property type="entry name" value="K_chnl_volt-dep_KCNQ_C"/>
</dbReference>
<dbReference type="Pfam" id="PF03520">
    <property type="entry name" value="KCNQ_channel"/>
    <property type="match status" value="1"/>
</dbReference>
<accession>A0AAN7PKZ4</accession>
<reference evidence="2 3" key="1">
    <citation type="journal article" date="2023" name="J. Hered.">
        <title>Chromosome-level genome of the wood stork (Mycteria americana) provides insight into avian chromosome evolution.</title>
        <authorList>
            <person name="Flamio R. Jr."/>
            <person name="Ramstad K.M."/>
        </authorList>
    </citation>
    <scope>NUCLEOTIDE SEQUENCE [LARGE SCALE GENOMIC DNA]</scope>
    <source>
        <strain evidence="2">JAX WOST 10</strain>
    </source>
</reference>
<feature type="domain" description="Potassium channel voltage dependent KCNQ C-terminal" evidence="1">
    <location>
        <begin position="190"/>
        <end position="237"/>
    </location>
</feature>